<dbReference type="Proteomes" id="UP000279236">
    <property type="component" value="Unassembled WGS sequence"/>
</dbReference>
<reference evidence="2 3" key="1">
    <citation type="submission" date="2018-11" db="EMBL/GenBank/DDBJ databases">
        <title>Genome sequence of Apiotrichum porosum DSM 27194.</title>
        <authorList>
            <person name="Aliyu H."/>
            <person name="Gorte O."/>
            <person name="Ochsenreither K."/>
        </authorList>
    </citation>
    <scope>NUCLEOTIDE SEQUENCE [LARGE SCALE GENOMIC DNA]</scope>
    <source>
        <strain evidence="2 3">DSM 27194</strain>
    </source>
</reference>
<dbReference type="RefSeq" id="XP_028478728.1">
    <property type="nucleotide sequence ID" value="XM_028619756.1"/>
</dbReference>
<name>A0A427Y4D8_9TREE</name>
<evidence type="ECO:0000313" key="2">
    <source>
        <dbReference type="EMBL" id="RSH85943.1"/>
    </source>
</evidence>
<protein>
    <submittedName>
        <fullName evidence="2">Uncharacterized protein</fullName>
    </submittedName>
</protein>
<dbReference type="AlphaFoldDB" id="A0A427Y4D8"/>
<accession>A0A427Y4D8</accession>
<organism evidence="2 3">
    <name type="scientific">Apiotrichum porosum</name>
    <dbReference type="NCBI Taxonomy" id="105984"/>
    <lineage>
        <taxon>Eukaryota</taxon>
        <taxon>Fungi</taxon>
        <taxon>Dikarya</taxon>
        <taxon>Basidiomycota</taxon>
        <taxon>Agaricomycotina</taxon>
        <taxon>Tremellomycetes</taxon>
        <taxon>Trichosporonales</taxon>
        <taxon>Trichosporonaceae</taxon>
        <taxon>Apiotrichum</taxon>
    </lineage>
</organism>
<feature type="region of interest" description="Disordered" evidence="1">
    <location>
        <begin position="83"/>
        <end position="103"/>
    </location>
</feature>
<dbReference type="EMBL" id="RSCE01000002">
    <property type="protein sequence ID" value="RSH85943.1"/>
    <property type="molecule type" value="Genomic_DNA"/>
</dbReference>
<dbReference type="OrthoDB" id="2595278at2759"/>
<feature type="region of interest" description="Disordered" evidence="1">
    <location>
        <begin position="1"/>
        <end position="41"/>
    </location>
</feature>
<feature type="compositionally biased region" description="Basic and acidic residues" evidence="1">
    <location>
        <begin position="31"/>
        <end position="41"/>
    </location>
</feature>
<evidence type="ECO:0000313" key="3">
    <source>
        <dbReference type="Proteomes" id="UP000279236"/>
    </source>
</evidence>
<comment type="caution">
    <text evidence="2">The sequence shown here is derived from an EMBL/GenBank/DDBJ whole genome shotgun (WGS) entry which is preliminary data.</text>
</comment>
<dbReference type="GeneID" id="39588672"/>
<evidence type="ECO:0000256" key="1">
    <source>
        <dbReference type="SAM" id="MobiDB-lite"/>
    </source>
</evidence>
<keyword evidence="3" id="KW-1185">Reference proteome</keyword>
<gene>
    <name evidence="2" type="ORF">EHS24_004129</name>
</gene>
<proteinExistence type="predicted"/>
<sequence>MVKRDPDSASASASDSEHKPSAKKRATPKSKGTDTKKTSTWTTDKRAALLEFVIAEGAKSANLDKIASDLGVTKSQVVDQLKPNRSNLRRQAVEAIKSSSGKA</sequence>